<accession>K9G1J9</accession>
<sequence>MQKSEHLHGFLPGMCMMLRKESISRLLCV</sequence>
<gene>
    <name evidence="1" type="ORF">PDIP_39050</name>
</gene>
<proteinExistence type="predicted"/>
<organism evidence="1 2">
    <name type="scientific">Penicillium digitatum (strain Pd1 / CECT 20795)</name>
    <name type="common">Green mold</name>
    <dbReference type="NCBI Taxonomy" id="1170230"/>
    <lineage>
        <taxon>Eukaryota</taxon>
        <taxon>Fungi</taxon>
        <taxon>Dikarya</taxon>
        <taxon>Ascomycota</taxon>
        <taxon>Pezizomycotina</taxon>
        <taxon>Eurotiomycetes</taxon>
        <taxon>Eurotiomycetidae</taxon>
        <taxon>Eurotiales</taxon>
        <taxon>Aspergillaceae</taxon>
        <taxon>Penicillium</taxon>
    </lineage>
</organism>
<dbReference type="KEGG" id="pdp:PDIP_39050"/>
<dbReference type="EMBL" id="AKCU01000263">
    <property type="protein sequence ID" value="EKV15830.1"/>
    <property type="molecule type" value="Genomic_DNA"/>
</dbReference>
<dbReference type="HOGENOM" id="CLU_3410705_0_0_1"/>
<dbReference type="VEuPathDB" id="FungiDB:PDIP_39050"/>
<comment type="caution">
    <text evidence="1">The sequence shown here is derived from an EMBL/GenBank/DDBJ whole genome shotgun (WGS) entry which is preliminary data.</text>
</comment>
<dbReference type="AlphaFoldDB" id="K9G1J9"/>
<reference evidence="2" key="1">
    <citation type="journal article" date="2012" name="BMC Genomics">
        <title>Genome sequence of the necrotrophic fungus Penicillium digitatum, the main postharvest pathogen of citrus.</title>
        <authorList>
            <person name="Marcet-Houben M."/>
            <person name="Ballester A.-R."/>
            <person name="de la Fuente B."/>
            <person name="Harries E."/>
            <person name="Marcos J.F."/>
            <person name="Gonzalez-Candelas L."/>
            <person name="Gabaldon T."/>
        </authorList>
    </citation>
    <scope>NUCLEOTIDE SEQUENCE [LARGE SCALE GENOMIC DNA]</scope>
    <source>
        <strain evidence="2">Pd1 / CECT 20795</strain>
    </source>
</reference>
<name>K9G1J9_PEND1</name>
<evidence type="ECO:0000313" key="1">
    <source>
        <dbReference type="EMBL" id="EKV15830.1"/>
    </source>
</evidence>
<dbReference type="Proteomes" id="UP000009886">
    <property type="component" value="Unassembled WGS sequence"/>
</dbReference>
<protein>
    <submittedName>
        <fullName evidence="1">Uncharacterized protein</fullName>
    </submittedName>
</protein>
<evidence type="ECO:0000313" key="2">
    <source>
        <dbReference type="Proteomes" id="UP000009886"/>
    </source>
</evidence>